<feature type="transmembrane region" description="Helical" evidence="1">
    <location>
        <begin position="42"/>
        <end position="63"/>
    </location>
</feature>
<keyword evidence="1" id="KW-1133">Transmembrane helix</keyword>
<proteinExistence type="predicted"/>
<reference evidence="2 3" key="1">
    <citation type="submission" date="2023-03" db="EMBL/GenBank/DDBJ databases">
        <title>Bacillus Genome Sequencing.</title>
        <authorList>
            <person name="Dunlap C."/>
        </authorList>
    </citation>
    <scope>NUCLEOTIDE SEQUENCE [LARGE SCALE GENOMIC DNA]</scope>
    <source>
        <strain evidence="2 3">BD-533</strain>
    </source>
</reference>
<keyword evidence="1" id="KW-0472">Membrane</keyword>
<sequence length="143" mass="16620">MKRFLIYALIVIISYFSGVLFYKTTKYLLAIPEKSEIDLLYPWVTIFFLFFSLPIYFVIILLLRLFKVRSIIVNTLIKIVVLLVFSLFTAAMVPFMFGGFGYLGRPEFFFSEFAILLYSFFIGAALLFSICSSLAEKYLSRQT</sequence>
<evidence type="ECO:0000313" key="3">
    <source>
        <dbReference type="Proteomes" id="UP001338137"/>
    </source>
</evidence>
<gene>
    <name evidence="2" type="ORF">P4I72_03560</name>
</gene>
<dbReference type="EMBL" id="JARLKY010000007">
    <property type="protein sequence ID" value="MEC0226204.1"/>
    <property type="molecule type" value="Genomic_DNA"/>
</dbReference>
<dbReference type="RefSeq" id="WP_326070594.1">
    <property type="nucleotide sequence ID" value="NZ_JARLKY010000007.1"/>
</dbReference>
<protein>
    <recommendedName>
        <fullName evidence="4">DUF2975 domain-containing protein</fullName>
    </recommendedName>
</protein>
<name>A0ABU6FWE1_9BACL</name>
<evidence type="ECO:0000313" key="2">
    <source>
        <dbReference type="EMBL" id="MEC0226204.1"/>
    </source>
</evidence>
<evidence type="ECO:0008006" key="4">
    <source>
        <dbReference type="Google" id="ProtNLM"/>
    </source>
</evidence>
<accession>A0ABU6FWE1</accession>
<evidence type="ECO:0000256" key="1">
    <source>
        <dbReference type="SAM" id="Phobius"/>
    </source>
</evidence>
<feature type="transmembrane region" description="Helical" evidence="1">
    <location>
        <begin position="5"/>
        <end position="22"/>
    </location>
</feature>
<keyword evidence="3" id="KW-1185">Reference proteome</keyword>
<feature type="transmembrane region" description="Helical" evidence="1">
    <location>
        <begin position="75"/>
        <end position="103"/>
    </location>
</feature>
<feature type="transmembrane region" description="Helical" evidence="1">
    <location>
        <begin position="115"/>
        <end position="135"/>
    </location>
</feature>
<keyword evidence="1" id="KW-0812">Transmembrane</keyword>
<dbReference type="Proteomes" id="UP001338137">
    <property type="component" value="Unassembled WGS sequence"/>
</dbReference>
<comment type="caution">
    <text evidence="2">The sequence shown here is derived from an EMBL/GenBank/DDBJ whole genome shotgun (WGS) entry which is preliminary data.</text>
</comment>
<organism evidence="2 3">
    <name type="scientific">Paenibacillus alba</name>
    <dbReference type="NCBI Taxonomy" id="1197127"/>
    <lineage>
        <taxon>Bacteria</taxon>
        <taxon>Bacillati</taxon>
        <taxon>Bacillota</taxon>
        <taxon>Bacilli</taxon>
        <taxon>Bacillales</taxon>
        <taxon>Paenibacillaceae</taxon>
        <taxon>Paenibacillus</taxon>
    </lineage>
</organism>